<accession>A0A428MZ78</accession>
<dbReference type="PANTHER" id="PTHR13789">
    <property type="entry name" value="MONOOXYGENASE"/>
    <property type="match status" value="1"/>
</dbReference>
<dbReference type="EMBL" id="RBVX01000024">
    <property type="protein sequence ID" value="RSL31464.1"/>
    <property type="molecule type" value="Genomic_DNA"/>
</dbReference>
<sequence>MSQKEVSYLIIGGGIGGLAAAIGMAQNEREVTVLEQAPAFGEVGAGLQLGPNGTSALDQLGVLEEAKKLAVLPKRLVIKDAMNGQELTSLDLREKFIERFGYPYMVMHRADLLDVLLEKCQKSERITLFNNQRVEKIEEKNGKTHVVCDDQTEYIANAVIGADGIKSHTRKLLKEDDVIFSKYVAYRGTIPIEEMNEDIGMEDVACWIGPGRHLVQYPVRRKELFNQVAVFKTKKYDQGEEDWGGTAELEDVFSKCTEPVKNAINRINKDRFWELNDRDPLNNWTLGNFTLLGDSAHPMLQYLAQGANQAMEDAVCLNKKLNEHDNTVDAFQSYQKERIPRTTEVLLKARKFGEFLHTDDEMALQIRNALFETREADDYIHVDWLYKQNN</sequence>
<evidence type="ECO:0000313" key="8">
    <source>
        <dbReference type="EMBL" id="RSL31464.1"/>
    </source>
</evidence>
<reference evidence="8 9" key="1">
    <citation type="submission" date="2018-10" db="EMBL/GenBank/DDBJ databases">
        <title>Draft genome sequence of Bacillus salarius IM0101, isolated from a hypersaline soil in Inner Mongolia, China.</title>
        <authorList>
            <person name="Yamprayoonswat W."/>
            <person name="Boonvisut S."/>
            <person name="Jumpathong W."/>
            <person name="Sittihan S."/>
            <person name="Ruangsuj P."/>
            <person name="Wanthongcharoen S."/>
            <person name="Thongpramul N."/>
            <person name="Pimmason S."/>
            <person name="Yu B."/>
            <person name="Yasawong M."/>
        </authorList>
    </citation>
    <scope>NUCLEOTIDE SEQUENCE [LARGE SCALE GENOMIC DNA]</scope>
    <source>
        <strain evidence="8 9">IM0101</strain>
    </source>
</reference>
<dbReference type="Pfam" id="PF01494">
    <property type="entry name" value="FAD_binding_3"/>
    <property type="match status" value="1"/>
</dbReference>
<evidence type="ECO:0000256" key="6">
    <source>
        <dbReference type="SAM" id="Phobius"/>
    </source>
</evidence>
<feature type="domain" description="FAD-binding" evidence="7">
    <location>
        <begin position="6"/>
        <end position="346"/>
    </location>
</feature>
<comment type="cofactor">
    <cofactor evidence="1">
        <name>FAD</name>
        <dbReference type="ChEBI" id="CHEBI:57692"/>
    </cofactor>
</comment>
<dbReference type="InterPro" id="IPR050493">
    <property type="entry name" value="FAD-dep_Monooxygenase_BioMet"/>
</dbReference>
<dbReference type="Gene3D" id="3.50.50.60">
    <property type="entry name" value="FAD/NAD(P)-binding domain"/>
    <property type="match status" value="1"/>
</dbReference>
<dbReference type="PRINTS" id="PR00420">
    <property type="entry name" value="RNGMNOXGNASE"/>
</dbReference>
<dbReference type="RefSeq" id="WP_125558584.1">
    <property type="nucleotide sequence ID" value="NZ_RBVX01000024.1"/>
</dbReference>
<keyword evidence="4" id="KW-0560">Oxidoreductase</keyword>
<evidence type="ECO:0000256" key="1">
    <source>
        <dbReference type="ARBA" id="ARBA00001974"/>
    </source>
</evidence>
<keyword evidence="2" id="KW-0285">Flavoprotein</keyword>
<dbReference type="Proteomes" id="UP000275076">
    <property type="component" value="Unassembled WGS sequence"/>
</dbReference>
<keyword evidence="6" id="KW-0812">Transmembrane</keyword>
<dbReference type="SUPFAM" id="SSF51905">
    <property type="entry name" value="FAD/NAD(P)-binding domain"/>
    <property type="match status" value="1"/>
</dbReference>
<evidence type="ECO:0000256" key="5">
    <source>
        <dbReference type="ARBA" id="ARBA00023033"/>
    </source>
</evidence>
<evidence type="ECO:0000256" key="2">
    <source>
        <dbReference type="ARBA" id="ARBA00022630"/>
    </source>
</evidence>
<dbReference type="AlphaFoldDB" id="A0A428MZ78"/>
<organism evidence="8 9">
    <name type="scientific">Salibacterium salarium</name>
    <dbReference type="NCBI Taxonomy" id="284579"/>
    <lineage>
        <taxon>Bacteria</taxon>
        <taxon>Bacillati</taxon>
        <taxon>Bacillota</taxon>
        <taxon>Bacilli</taxon>
        <taxon>Bacillales</taxon>
        <taxon>Bacillaceae</taxon>
    </lineage>
</organism>
<keyword evidence="6" id="KW-1133">Transmembrane helix</keyword>
<keyword evidence="5" id="KW-0503">Monooxygenase</keyword>
<dbReference type="GO" id="GO:0004497">
    <property type="term" value="F:monooxygenase activity"/>
    <property type="evidence" value="ECO:0007669"/>
    <property type="project" value="UniProtKB-KW"/>
</dbReference>
<dbReference type="GO" id="GO:0071949">
    <property type="term" value="F:FAD binding"/>
    <property type="evidence" value="ECO:0007669"/>
    <property type="project" value="InterPro"/>
</dbReference>
<evidence type="ECO:0000256" key="4">
    <source>
        <dbReference type="ARBA" id="ARBA00023002"/>
    </source>
</evidence>
<keyword evidence="3" id="KW-0274">FAD</keyword>
<dbReference type="InterPro" id="IPR036188">
    <property type="entry name" value="FAD/NAD-bd_sf"/>
</dbReference>
<evidence type="ECO:0000259" key="7">
    <source>
        <dbReference type="Pfam" id="PF01494"/>
    </source>
</evidence>
<protein>
    <submittedName>
        <fullName evidence="8">FAD-binding protein</fullName>
    </submittedName>
</protein>
<dbReference type="OrthoDB" id="9766816at2"/>
<name>A0A428MZ78_9BACI</name>
<dbReference type="PANTHER" id="PTHR13789:SF318">
    <property type="entry name" value="GERANYLGERANYL DIPHOSPHATE REDUCTASE"/>
    <property type="match status" value="1"/>
</dbReference>
<proteinExistence type="predicted"/>
<evidence type="ECO:0000256" key="3">
    <source>
        <dbReference type="ARBA" id="ARBA00022827"/>
    </source>
</evidence>
<dbReference type="InterPro" id="IPR002938">
    <property type="entry name" value="FAD-bd"/>
</dbReference>
<dbReference type="SUPFAM" id="SSF54373">
    <property type="entry name" value="FAD-linked reductases, C-terminal domain"/>
    <property type="match status" value="1"/>
</dbReference>
<keyword evidence="6" id="KW-0472">Membrane</keyword>
<keyword evidence="9" id="KW-1185">Reference proteome</keyword>
<gene>
    <name evidence="8" type="ORF">D7Z54_20720</name>
</gene>
<evidence type="ECO:0000313" key="9">
    <source>
        <dbReference type="Proteomes" id="UP000275076"/>
    </source>
</evidence>
<feature type="transmembrane region" description="Helical" evidence="6">
    <location>
        <begin position="6"/>
        <end position="25"/>
    </location>
</feature>
<comment type="caution">
    <text evidence="8">The sequence shown here is derived from an EMBL/GenBank/DDBJ whole genome shotgun (WGS) entry which is preliminary data.</text>
</comment>